<gene>
    <name evidence="6" type="ORF">L345_17496</name>
</gene>
<evidence type="ECO:0000313" key="7">
    <source>
        <dbReference type="Proteomes" id="UP000018936"/>
    </source>
</evidence>
<feature type="non-terminal residue" evidence="6">
    <location>
        <position position="101"/>
    </location>
</feature>
<dbReference type="Proteomes" id="UP000018936">
    <property type="component" value="Unassembled WGS sequence"/>
</dbReference>
<evidence type="ECO:0000256" key="2">
    <source>
        <dbReference type="ARBA" id="ARBA00022741"/>
    </source>
</evidence>
<dbReference type="GO" id="GO:0001653">
    <property type="term" value="F:peptide receptor activity"/>
    <property type="evidence" value="ECO:0007669"/>
    <property type="project" value="TreeGrafter"/>
</dbReference>
<keyword evidence="2" id="KW-0547">Nucleotide-binding</keyword>
<keyword evidence="4" id="KW-0141">cGMP biosynthesis</keyword>
<dbReference type="GO" id="GO:0007168">
    <property type="term" value="P:receptor guanylyl cyclase signaling pathway"/>
    <property type="evidence" value="ECO:0007669"/>
    <property type="project" value="TreeGrafter"/>
</dbReference>
<name>V8N5F7_OPHHA</name>
<dbReference type="AlphaFoldDB" id="V8N5F7"/>
<keyword evidence="3" id="KW-0456">Lyase</keyword>
<proteinExistence type="predicted"/>
<dbReference type="InterPro" id="IPR001245">
    <property type="entry name" value="Ser-Thr/Tyr_kinase_cat_dom"/>
</dbReference>
<dbReference type="GO" id="GO:0005524">
    <property type="term" value="F:ATP binding"/>
    <property type="evidence" value="ECO:0007669"/>
    <property type="project" value="InterPro"/>
</dbReference>
<evidence type="ECO:0000313" key="6">
    <source>
        <dbReference type="EMBL" id="ETE56792.1"/>
    </source>
</evidence>
<reference evidence="6 7" key="1">
    <citation type="journal article" date="2013" name="Proc. Natl. Acad. Sci. U.S.A.">
        <title>The king cobra genome reveals dynamic gene evolution and adaptation in the snake venom system.</title>
        <authorList>
            <person name="Vonk F.J."/>
            <person name="Casewell N.R."/>
            <person name="Henkel C.V."/>
            <person name="Heimberg A.M."/>
            <person name="Jansen H.J."/>
            <person name="McCleary R.J."/>
            <person name="Kerkkamp H.M."/>
            <person name="Vos R.A."/>
            <person name="Guerreiro I."/>
            <person name="Calvete J.J."/>
            <person name="Wuster W."/>
            <person name="Woods A.E."/>
            <person name="Logan J.M."/>
            <person name="Harrison R.A."/>
            <person name="Castoe T.A."/>
            <person name="de Koning A.P."/>
            <person name="Pollock D.D."/>
            <person name="Yandell M."/>
            <person name="Calderon D."/>
            <person name="Renjifo C."/>
            <person name="Currier R.B."/>
            <person name="Salgado D."/>
            <person name="Pla D."/>
            <person name="Sanz L."/>
            <person name="Hyder A.S."/>
            <person name="Ribeiro J.M."/>
            <person name="Arntzen J.W."/>
            <person name="van den Thillart G.E."/>
            <person name="Boetzer M."/>
            <person name="Pirovano W."/>
            <person name="Dirks R.P."/>
            <person name="Spaink H.P."/>
            <person name="Duboule D."/>
            <person name="McGlinn E."/>
            <person name="Kini R.M."/>
            <person name="Richardson M.K."/>
        </authorList>
    </citation>
    <scope>NUCLEOTIDE SEQUENCE</scope>
    <source>
        <tissue evidence="6">Blood</tissue>
    </source>
</reference>
<dbReference type="InterPro" id="IPR011009">
    <property type="entry name" value="Kinase-like_dom_sf"/>
</dbReference>
<dbReference type="GO" id="GO:0004672">
    <property type="term" value="F:protein kinase activity"/>
    <property type="evidence" value="ECO:0007669"/>
    <property type="project" value="InterPro"/>
</dbReference>
<dbReference type="Pfam" id="PF07714">
    <property type="entry name" value="PK_Tyr_Ser-Thr"/>
    <property type="match status" value="1"/>
</dbReference>
<dbReference type="EC" id="4.6.1.2" evidence="1"/>
<dbReference type="SUPFAM" id="SSF56112">
    <property type="entry name" value="Protein kinase-like (PK-like)"/>
    <property type="match status" value="1"/>
</dbReference>
<organism evidence="6 7">
    <name type="scientific">Ophiophagus hannah</name>
    <name type="common">King cobra</name>
    <name type="synonym">Naja hannah</name>
    <dbReference type="NCBI Taxonomy" id="8665"/>
    <lineage>
        <taxon>Eukaryota</taxon>
        <taxon>Metazoa</taxon>
        <taxon>Chordata</taxon>
        <taxon>Craniata</taxon>
        <taxon>Vertebrata</taxon>
        <taxon>Euteleostomi</taxon>
        <taxon>Lepidosauria</taxon>
        <taxon>Squamata</taxon>
        <taxon>Bifurcata</taxon>
        <taxon>Unidentata</taxon>
        <taxon>Episquamata</taxon>
        <taxon>Toxicofera</taxon>
        <taxon>Serpentes</taxon>
        <taxon>Colubroidea</taxon>
        <taxon>Elapidae</taxon>
        <taxon>Elapinae</taxon>
        <taxon>Ophiophagus</taxon>
    </lineage>
</organism>
<dbReference type="Gene3D" id="1.10.510.10">
    <property type="entry name" value="Transferase(Phosphotransferase) domain 1"/>
    <property type="match status" value="1"/>
</dbReference>
<dbReference type="InterPro" id="IPR050401">
    <property type="entry name" value="Cyclic_nucleotide_synthase"/>
</dbReference>
<dbReference type="InterPro" id="IPR000719">
    <property type="entry name" value="Prot_kinase_dom"/>
</dbReference>
<accession>V8N5F7</accession>
<comment type="caution">
    <text evidence="6">The sequence shown here is derived from an EMBL/GenBank/DDBJ whole genome shotgun (WGS) entry which is preliminary data.</text>
</comment>
<dbReference type="GO" id="GO:0004016">
    <property type="term" value="F:adenylate cyclase activity"/>
    <property type="evidence" value="ECO:0007669"/>
    <property type="project" value="TreeGrafter"/>
</dbReference>
<evidence type="ECO:0000259" key="5">
    <source>
        <dbReference type="PROSITE" id="PS50011"/>
    </source>
</evidence>
<dbReference type="EMBL" id="AZIM01012477">
    <property type="protein sequence ID" value="ETE56792.1"/>
    <property type="molecule type" value="Genomic_DNA"/>
</dbReference>
<feature type="domain" description="Protein kinase" evidence="5">
    <location>
        <begin position="1"/>
        <end position="101"/>
    </location>
</feature>
<protein>
    <recommendedName>
        <fullName evidence="1">guanylate cyclase</fullName>
        <ecNumber evidence="1">4.6.1.2</ecNumber>
    </recommendedName>
</protein>
<dbReference type="PANTHER" id="PTHR11920">
    <property type="entry name" value="GUANYLYL CYCLASE"/>
    <property type="match status" value="1"/>
</dbReference>
<evidence type="ECO:0000256" key="4">
    <source>
        <dbReference type="ARBA" id="ARBA00023293"/>
    </source>
</evidence>
<evidence type="ECO:0000256" key="1">
    <source>
        <dbReference type="ARBA" id="ARBA00012202"/>
    </source>
</evidence>
<dbReference type="PANTHER" id="PTHR11920:SF462">
    <property type="entry name" value="GUANYLATE CYCLASE"/>
    <property type="match status" value="1"/>
</dbReference>
<dbReference type="OrthoDB" id="1890790at2759"/>
<dbReference type="PROSITE" id="PS50011">
    <property type="entry name" value="PROTEIN_KINASE_DOM"/>
    <property type="match status" value="1"/>
</dbReference>
<keyword evidence="7" id="KW-1185">Reference proteome</keyword>
<sequence>MKYLHNQDISHGRLKSRNCVVDGRFVLKITDYGYGELMAAQGISQDQASAEELLWTAPELLREPEVNPKGTLQGDVFSFAIILQEVILRGPPYCMMELTAE</sequence>
<evidence type="ECO:0000256" key="3">
    <source>
        <dbReference type="ARBA" id="ARBA00023239"/>
    </source>
</evidence>
<dbReference type="GO" id="GO:0005886">
    <property type="term" value="C:plasma membrane"/>
    <property type="evidence" value="ECO:0007669"/>
    <property type="project" value="TreeGrafter"/>
</dbReference>
<dbReference type="GO" id="GO:0004383">
    <property type="term" value="F:guanylate cyclase activity"/>
    <property type="evidence" value="ECO:0007669"/>
    <property type="project" value="UniProtKB-EC"/>
</dbReference>